<accession>A0A2A2HDV4</accession>
<feature type="domain" description="Antitoxin SocA-like Panacea" evidence="1">
    <location>
        <begin position="33"/>
        <end position="142"/>
    </location>
</feature>
<comment type="caution">
    <text evidence="2">The sequence shown here is derived from an EMBL/GenBank/DDBJ whole genome shotgun (WGS) entry which is preliminary data.</text>
</comment>
<gene>
    <name evidence="2" type="ORF">ASJ82_07970</name>
    <name evidence="3" type="ORF">MSCUN_10050</name>
</gene>
<reference evidence="2 4" key="2">
    <citation type="journal article" date="2017" name="BMC Genomics">
        <title>Genomic analysis of methanogenic archaea reveals a shift towards energy conservation.</title>
        <authorList>
            <person name="Gilmore S.P."/>
            <person name="Henske J.K."/>
            <person name="Sexton J.A."/>
            <person name="Solomon K.V."/>
            <person name="Seppala S."/>
            <person name="Yoo J.I."/>
            <person name="Huyett L.M."/>
            <person name="Pressman A."/>
            <person name="Cogan J.Z."/>
            <person name="Kivenson V."/>
            <person name="Peng X."/>
            <person name="Tan Y."/>
            <person name="Valentine D.L."/>
            <person name="O'Malley M.A."/>
        </authorList>
    </citation>
    <scope>NUCLEOTIDE SEQUENCE [LARGE SCALE GENOMIC DNA]</scope>
    <source>
        <strain evidence="2 4">1R-7</strain>
    </source>
</reference>
<sequence length="172" mass="20822">MNEGKKYDKEKFKDLIHYIVYKCKDKEIGRTVLYKLLYFSDFNYYELYEISMTGMKYYHKQNGPIPDTIKFNEAIEELNAEGRIQEKKTKIINYNKYIYNPLKEPKTNFNNKEINVIEENILKLSNMSSRKISAYSHGDKPWRLSDDQEEINYEAVFYRNENYSVRDYGEEY</sequence>
<organism evidence="2 4">
    <name type="scientific">Methanosphaera cuniculi</name>
    <dbReference type="NCBI Taxonomy" id="1077256"/>
    <lineage>
        <taxon>Archaea</taxon>
        <taxon>Methanobacteriati</taxon>
        <taxon>Methanobacteriota</taxon>
        <taxon>Methanomada group</taxon>
        <taxon>Methanobacteria</taxon>
        <taxon>Methanobacteriales</taxon>
        <taxon>Methanobacteriaceae</taxon>
        <taxon>Methanosphaera</taxon>
    </lineage>
</organism>
<reference evidence="3 5" key="1">
    <citation type="submission" date="2016-04" db="EMBL/GenBank/DDBJ databases">
        <title>Genome sequence of Methanosphaera cuniculi DSM 4103.</title>
        <authorList>
            <person name="Poehlein A."/>
            <person name="Seedorf H."/>
            <person name="Daniel R."/>
        </authorList>
    </citation>
    <scope>NUCLEOTIDE SEQUENCE [LARGE SCALE GENOMIC DNA]</scope>
    <source>
        <strain evidence="3 5">DSM 4103</strain>
    </source>
</reference>
<dbReference type="InterPro" id="IPR025272">
    <property type="entry name" value="SocA_Panacea"/>
</dbReference>
<dbReference type="Proteomes" id="UP000246004">
    <property type="component" value="Unassembled WGS sequence"/>
</dbReference>
<dbReference type="EMBL" id="LWMS01000031">
    <property type="protein sequence ID" value="PWL08074.1"/>
    <property type="molecule type" value="Genomic_DNA"/>
</dbReference>
<dbReference type="EMBL" id="LMVN01000011">
    <property type="protein sequence ID" value="PAV07602.1"/>
    <property type="molecule type" value="Genomic_DNA"/>
</dbReference>
<evidence type="ECO:0000313" key="2">
    <source>
        <dbReference type="EMBL" id="PAV07602.1"/>
    </source>
</evidence>
<protein>
    <recommendedName>
        <fullName evidence="1">Antitoxin SocA-like Panacea domain-containing protein</fullName>
    </recommendedName>
</protein>
<dbReference type="AlphaFoldDB" id="A0A2A2HDV4"/>
<proteinExistence type="predicted"/>
<evidence type="ECO:0000313" key="4">
    <source>
        <dbReference type="Proteomes" id="UP000217528"/>
    </source>
</evidence>
<dbReference type="RefSeq" id="WP_095608488.1">
    <property type="nucleotide sequence ID" value="NZ_LMVN01000011.1"/>
</dbReference>
<dbReference type="Proteomes" id="UP000217528">
    <property type="component" value="Unassembled WGS sequence"/>
</dbReference>
<keyword evidence="4" id="KW-1185">Reference proteome</keyword>
<dbReference type="Pfam" id="PF13274">
    <property type="entry name" value="SocA_Panacea"/>
    <property type="match status" value="1"/>
</dbReference>
<evidence type="ECO:0000313" key="5">
    <source>
        <dbReference type="Proteomes" id="UP000246004"/>
    </source>
</evidence>
<dbReference type="OrthoDB" id="77772at2157"/>
<name>A0A2A2HDV4_9EURY</name>
<evidence type="ECO:0000313" key="3">
    <source>
        <dbReference type="EMBL" id="PWL08074.1"/>
    </source>
</evidence>
<evidence type="ECO:0000259" key="1">
    <source>
        <dbReference type="Pfam" id="PF13274"/>
    </source>
</evidence>